<comment type="caution">
    <text evidence="2">The sequence shown here is derived from an EMBL/GenBank/DDBJ whole genome shotgun (WGS) entry which is preliminary data.</text>
</comment>
<organism evidence="2 3">
    <name type="scientific">Actinoallomurus spadix</name>
    <dbReference type="NCBI Taxonomy" id="79912"/>
    <lineage>
        <taxon>Bacteria</taxon>
        <taxon>Bacillati</taxon>
        <taxon>Actinomycetota</taxon>
        <taxon>Actinomycetes</taxon>
        <taxon>Streptosporangiales</taxon>
        <taxon>Thermomonosporaceae</taxon>
        <taxon>Actinoallomurus</taxon>
    </lineage>
</organism>
<evidence type="ECO:0000256" key="1">
    <source>
        <dbReference type="SAM" id="SignalP"/>
    </source>
</evidence>
<evidence type="ECO:0000313" key="2">
    <source>
        <dbReference type="EMBL" id="GAA0339680.1"/>
    </source>
</evidence>
<reference evidence="2 3" key="1">
    <citation type="journal article" date="2019" name="Int. J. Syst. Evol. Microbiol.">
        <title>The Global Catalogue of Microorganisms (GCM) 10K type strain sequencing project: providing services to taxonomists for standard genome sequencing and annotation.</title>
        <authorList>
            <consortium name="The Broad Institute Genomics Platform"/>
            <consortium name="The Broad Institute Genome Sequencing Center for Infectious Disease"/>
            <person name="Wu L."/>
            <person name="Ma J."/>
        </authorList>
    </citation>
    <scope>NUCLEOTIDE SEQUENCE [LARGE SCALE GENOMIC DNA]</scope>
    <source>
        <strain evidence="2 3">JCM 3146</strain>
    </source>
</reference>
<dbReference type="RefSeq" id="WP_252809237.1">
    <property type="nucleotide sequence ID" value="NZ_BAAABM010000022.1"/>
</dbReference>
<gene>
    <name evidence="2" type="ORF">GCM10010151_31640</name>
</gene>
<sequence length="359" mass="37617">MRTAPLVIGVSGLLVITACASPAPMVKVAAESGTLTVYVRPGGASAAGGSAQVRADSATRLGVTAQTAVGSLADAQAVIAARRAKNVTVLLHGGTYHDADMRWTAGTPADTITVAPQAGTGEVVFDGRKIKNSGYWTIVTPRSAKLVFKGPMTVKYYGAGGIRAVGNASDGPVRGLVVKGITFTHMGNAWIKHGKGYAALHLGYVEGAKIQNNKFSNLENKQKKKGSKSKDSNPGAIHGVYFAFNDHDDTAGSNHNLVEGNTFSVISGDPIRAADGSSYNIARNNTFTTGKSYQKKTVGSGHYGTFTYWVFSRAKKCGKGNKFYGKKTYLSYYKKSIPGAASGSDVSHFSCKSVTRAGS</sequence>
<dbReference type="Proteomes" id="UP001501822">
    <property type="component" value="Unassembled WGS sequence"/>
</dbReference>
<dbReference type="Gene3D" id="2.160.20.10">
    <property type="entry name" value="Single-stranded right-handed beta-helix, Pectin lyase-like"/>
    <property type="match status" value="1"/>
</dbReference>
<keyword evidence="1" id="KW-0732">Signal</keyword>
<name>A0ABN0WJA9_9ACTN</name>
<feature type="chain" id="PRO_5045785948" evidence="1">
    <location>
        <begin position="21"/>
        <end position="359"/>
    </location>
</feature>
<dbReference type="PROSITE" id="PS51257">
    <property type="entry name" value="PROKAR_LIPOPROTEIN"/>
    <property type="match status" value="1"/>
</dbReference>
<dbReference type="EMBL" id="BAAABM010000022">
    <property type="protein sequence ID" value="GAA0339680.1"/>
    <property type="molecule type" value="Genomic_DNA"/>
</dbReference>
<dbReference type="SUPFAM" id="SSF51126">
    <property type="entry name" value="Pectin lyase-like"/>
    <property type="match status" value="1"/>
</dbReference>
<proteinExistence type="predicted"/>
<accession>A0ABN0WJA9</accession>
<protein>
    <submittedName>
        <fullName evidence="2">Right-handed parallel beta-helix repeat-containing protein</fullName>
    </submittedName>
</protein>
<feature type="signal peptide" evidence="1">
    <location>
        <begin position="1"/>
        <end position="20"/>
    </location>
</feature>
<dbReference type="InterPro" id="IPR012334">
    <property type="entry name" value="Pectin_lyas_fold"/>
</dbReference>
<keyword evidence="3" id="KW-1185">Reference proteome</keyword>
<dbReference type="InterPro" id="IPR011050">
    <property type="entry name" value="Pectin_lyase_fold/virulence"/>
</dbReference>
<evidence type="ECO:0000313" key="3">
    <source>
        <dbReference type="Proteomes" id="UP001501822"/>
    </source>
</evidence>